<keyword evidence="2" id="KW-1185">Reference proteome</keyword>
<comment type="caution">
    <text evidence="1">The sequence shown here is derived from an EMBL/GenBank/DDBJ whole genome shotgun (WGS) entry which is preliminary data.</text>
</comment>
<evidence type="ECO:0000313" key="1">
    <source>
        <dbReference type="EMBL" id="KAJ2983603.1"/>
    </source>
</evidence>
<evidence type="ECO:0000313" key="2">
    <source>
        <dbReference type="Proteomes" id="UP001143910"/>
    </source>
</evidence>
<organism evidence="1 2">
    <name type="scientific">Zarea fungicola</name>
    <dbReference type="NCBI Taxonomy" id="93591"/>
    <lineage>
        <taxon>Eukaryota</taxon>
        <taxon>Fungi</taxon>
        <taxon>Dikarya</taxon>
        <taxon>Ascomycota</taxon>
        <taxon>Pezizomycotina</taxon>
        <taxon>Sordariomycetes</taxon>
        <taxon>Hypocreomycetidae</taxon>
        <taxon>Hypocreales</taxon>
        <taxon>Cordycipitaceae</taxon>
        <taxon>Zarea</taxon>
    </lineage>
</organism>
<reference evidence="1" key="1">
    <citation type="submission" date="2022-08" db="EMBL/GenBank/DDBJ databases">
        <title>Genome Sequence of Lecanicillium fungicola.</title>
        <authorList>
            <person name="Buettner E."/>
        </authorList>
    </citation>
    <scope>NUCLEOTIDE SEQUENCE</scope>
    <source>
        <strain evidence="1">Babe33</strain>
    </source>
</reference>
<protein>
    <submittedName>
        <fullName evidence="1">Uncharacterized protein</fullName>
    </submittedName>
</protein>
<name>A0ACC1NXT9_9HYPO</name>
<sequence length="643" mass="71170">MIAVTLSIVLSAAQLVVAVRSAISSTSTVVRLGQVAYYIHPLPHEHKLELPTPGKSPVTFPCTVLNVHDRTLTLAEELQSAFDAFTQVDDVWSADFAQDVIIQAPEDFHTLSKSQIKAARELGVVNLHLIPTNSPSVKLPPGPYFVHYGYLHQAYRLYPDSAGAFMISTITDGNDGFRPLDAAAYGEQFPSALTVAVPSRLYYRKTDAKPYAGLRLAIKDIIDLKGLKTGASSRAYTELHPVREGTAETVQRLVDLGFVVVGKLKSTQFADSEWPSCDYVDYHGPFNPHGDGYLTPSGSSSGSASAVASYPWLDFSLGTDTLGSIRSPAAAQSLFAMRPTLGATSTTGVIPYSSKWDTIGGFARSATEYKVLAQALYGSAETANKSFKARCSINPMRLLYPTDYWPTTDKASQAVFEAFIVRVERSLGIKRTMIDLADTWEKHRPDYVNASLSEYMHSAFAWSANRDQWMSLLKPFIEEYTEKMGKPPVLNPQVRFKVKYTPTVTKEQQLEGDRRIKVYHDWFYKHVMPSAQDGYSSSILVLPWTTGEPDYRDTYKTGPQQFTGEGFFFYNVGPYGNCPELIFPVGSTPYISKYTAKEERLPAALGFMSAEGSDIMLADFVERIFKATATVVESVEEQSQIEL</sequence>
<dbReference type="Proteomes" id="UP001143910">
    <property type="component" value="Unassembled WGS sequence"/>
</dbReference>
<dbReference type="EMBL" id="JANJQO010000023">
    <property type="protein sequence ID" value="KAJ2983603.1"/>
    <property type="molecule type" value="Genomic_DNA"/>
</dbReference>
<accession>A0ACC1NXT9</accession>
<gene>
    <name evidence="1" type="ORF">NQ176_g568</name>
</gene>
<proteinExistence type="predicted"/>